<dbReference type="Gene3D" id="3.40.50.620">
    <property type="entry name" value="HUPs"/>
    <property type="match status" value="1"/>
</dbReference>
<evidence type="ECO:0000256" key="3">
    <source>
        <dbReference type="ARBA" id="ARBA00022642"/>
    </source>
</evidence>
<comment type="catalytic activity">
    <reaction evidence="9 10">
        <text>nicotinate beta-D-ribonucleotide + ATP + H(+) = deamido-NAD(+) + diphosphate</text>
        <dbReference type="Rhea" id="RHEA:22860"/>
        <dbReference type="ChEBI" id="CHEBI:15378"/>
        <dbReference type="ChEBI" id="CHEBI:30616"/>
        <dbReference type="ChEBI" id="CHEBI:33019"/>
        <dbReference type="ChEBI" id="CHEBI:57502"/>
        <dbReference type="ChEBI" id="CHEBI:58437"/>
        <dbReference type="EC" id="2.7.7.18"/>
    </reaction>
</comment>
<comment type="similarity">
    <text evidence="10">Belongs to the NadD family.</text>
</comment>
<dbReference type="NCBIfam" id="TIGR00482">
    <property type="entry name" value="nicotinate (nicotinamide) nucleotide adenylyltransferase"/>
    <property type="match status" value="1"/>
</dbReference>
<dbReference type="Pfam" id="PF01467">
    <property type="entry name" value="CTP_transf_like"/>
    <property type="match status" value="1"/>
</dbReference>
<evidence type="ECO:0000259" key="11">
    <source>
        <dbReference type="Pfam" id="PF01467"/>
    </source>
</evidence>
<evidence type="ECO:0000256" key="5">
    <source>
        <dbReference type="ARBA" id="ARBA00022695"/>
    </source>
</evidence>
<reference evidence="12 13" key="1">
    <citation type="submission" date="2019-11" db="EMBL/GenBank/DDBJ databases">
        <title>Draft genome sequence of Blautia luti DSM 14534T, isolated from human stool.</title>
        <authorList>
            <person name="Ortiz R."/>
            <person name="Melis-Arcos F."/>
            <person name="Covarrubias P."/>
            <person name="Cardenas J.P."/>
            <person name="Perez-Donoso J."/>
            <person name="Almonacid D."/>
        </authorList>
    </citation>
    <scope>NUCLEOTIDE SEQUENCE [LARGE SCALE GENOMIC DNA]</scope>
    <source>
        <strain evidence="12 13">DSM 14534</strain>
    </source>
</reference>
<dbReference type="HAMAP" id="MF_00244">
    <property type="entry name" value="NaMN_adenylyltr"/>
    <property type="match status" value="1"/>
</dbReference>
<sequence>MADIRKRIGIMGGTFDPIHMGHLILGEKAYEQFQLDKVLFMPSGNPPHKKNRQGRATDEQRVEMVRRAISDNPHFELSLAEMHENGYTYTYHTLETLKTENPDTDYYFIIGADSLYDFDTWREPGRICRNCILVTAVRNHSTIAELETEMNRLSLKYDGTFLTLNTTNIDVSSKMLRNWISEDKSVRYYIPDPVITYIEENQIYSLTEKKG</sequence>
<dbReference type="CDD" id="cd02165">
    <property type="entry name" value="NMNAT"/>
    <property type="match status" value="1"/>
</dbReference>
<evidence type="ECO:0000256" key="4">
    <source>
        <dbReference type="ARBA" id="ARBA00022679"/>
    </source>
</evidence>
<comment type="pathway">
    <text evidence="2 10">Cofactor biosynthesis; NAD(+) biosynthesis; deamido-NAD(+) from nicotinate D-ribonucleotide: step 1/1.</text>
</comment>
<dbReference type="UniPathway" id="UPA00253">
    <property type="reaction ID" value="UER00332"/>
</dbReference>
<evidence type="ECO:0000256" key="10">
    <source>
        <dbReference type="HAMAP-Rule" id="MF_00244"/>
    </source>
</evidence>
<feature type="domain" description="Cytidyltransferase-like" evidence="11">
    <location>
        <begin position="10"/>
        <end position="177"/>
    </location>
</feature>
<keyword evidence="4 10" id="KW-0808">Transferase</keyword>
<dbReference type="AlphaFoldDB" id="A0A844GLA3"/>
<keyword evidence="8 10" id="KW-0520">NAD</keyword>
<evidence type="ECO:0000313" key="13">
    <source>
        <dbReference type="Proteomes" id="UP000437824"/>
    </source>
</evidence>
<dbReference type="PANTHER" id="PTHR39321">
    <property type="entry name" value="NICOTINATE-NUCLEOTIDE ADENYLYLTRANSFERASE-RELATED"/>
    <property type="match status" value="1"/>
</dbReference>
<evidence type="ECO:0000256" key="2">
    <source>
        <dbReference type="ARBA" id="ARBA00005019"/>
    </source>
</evidence>
<keyword evidence="6 10" id="KW-0547">Nucleotide-binding</keyword>
<keyword evidence="7 10" id="KW-0067">ATP-binding</keyword>
<proteinExistence type="inferred from homology"/>
<protein>
    <recommendedName>
        <fullName evidence="10">Probable nicotinate-nucleotide adenylyltransferase</fullName>
        <ecNumber evidence="10">2.7.7.18</ecNumber>
    </recommendedName>
    <alternativeName>
        <fullName evidence="10">Deamido-NAD(+) diphosphorylase</fullName>
    </alternativeName>
    <alternativeName>
        <fullName evidence="10">Deamido-NAD(+) pyrophosphorylase</fullName>
    </alternativeName>
    <alternativeName>
        <fullName evidence="10">Nicotinate mononucleotide adenylyltransferase</fullName>
        <shortName evidence="10">NaMN adenylyltransferase</shortName>
    </alternativeName>
</protein>
<dbReference type="EMBL" id="WMBC01000010">
    <property type="protein sequence ID" value="MTD61942.1"/>
    <property type="molecule type" value="Genomic_DNA"/>
</dbReference>
<dbReference type="RefSeq" id="WP_118511523.1">
    <property type="nucleotide sequence ID" value="NZ_WMBC01000010.1"/>
</dbReference>
<keyword evidence="3 10" id="KW-0662">Pyridine nucleotide biosynthesis</keyword>
<keyword evidence="5 10" id="KW-0548">Nucleotidyltransferase</keyword>
<evidence type="ECO:0000256" key="1">
    <source>
        <dbReference type="ARBA" id="ARBA00002324"/>
    </source>
</evidence>
<dbReference type="GO" id="GO:0009435">
    <property type="term" value="P:NAD+ biosynthetic process"/>
    <property type="evidence" value="ECO:0007669"/>
    <property type="project" value="UniProtKB-UniRule"/>
</dbReference>
<dbReference type="SUPFAM" id="SSF52374">
    <property type="entry name" value="Nucleotidylyl transferase"/>
    <property type="match status" value="1"/>
</dbReference>
<dbReference type="InterPro" id="IPR004821">
    <property type="entry name" value="Cyt_trans-like"/>
</dbReference>
<dbReference type="GO" id="GO:0004515">
    <property type="term" value="F:nicotinate-nucleotide adenylyltransferase activity"/>
    <property type="evidence" value="ECO:0007669"/>
    <property type="project" value="UniProtKB-UniRule"/>
</dbReference>
<organism evidence="12 13">
    <name type="scientific">Blautia luti DSM 14534 = JCM 17040</name>
    <dbReference type="NCBI Taxonomy" id="649762"/>
    <lineage>
        <taxon>Bacteria</taxon>
        <taxon>Bacillati</taxon>
        <taxon>Bacillota</taxon>
        <taxon>Clostridia</taxon>
        <taxon>Lachnospirales</taxon>
        <taxon>Lachnospiraceae</taxon>
        <taxon>Blautia</taxon>
    </lineage>
</organism>
<dbReference type="InterPro" id="IPR014729">
    <property type="entry name" value="Rossmann-like_a/b/a_fold"/>
</dbReference>
<evidence type="ECO:0000256" key="8">
    <source>
        <dbReference type="ARBA" id="ARBA00023027"/>
    </source>
</evidence>
<accession>A0A844GLA3</accession>
<dbReference type="InterPro" id="IPR005248">
    <property type="entry name" value="NadD/NMNAT"/>
</dbReference>
<dbReference type="Proteomes" id="UP000437824">
    <property type="component" value="Unassembled WGS sequence"/>
</dbReference>
<gene>
    <name evidence="10" type="primary">nadD</name>
    <name evidence="12" type="ORF">GKZ57_11935</name>
</gene>
<comment type="function">
    <text evidence="1 10">Catalyzes the reversible adenylation of nicotinate mononucleotide (NaMN) to nicotinic acid adenine dinucleotide (NaAD).</text>
</comment>
<evidence type="ECO:0000256" key="6">
    <source>
        <dbReference type="ARBA" id="ARBA00022741"/>
    </source>
</evidence>
<dbReference type="NCBIfam" id="TIGR00125">
    <property type="entry name" value="cyt_tran_rel"/>
    <property type="match status" value="1"/>
</dbReference>
<comment type="caution">
    <text evidence="12">The sequence shown here is derived from an EMBL/GenBank/DDBJ whole genome shotgun (WGS) entry which is preliminary data.</text>
</comment>
<dbReference type="EC" id="2.7.7.18" evidence="10"/>
<name>A0A844GLA3_9FIRM</name>
<evidence type="ECO:0000256" key="7">
    <source>
        <dbReference type="ARBA" id="ARBA00022840"/>
    </source>
</evidence>
<dbReference type="GO" id="GO:0005524">
    <property type="term" value="F:ATP binding"/>
    <property type="evidence" value="ECO:0007669"/>
    <property type="project" value="UniProtKB-KW"/>
</dbReference>
<dbReference type="PANTHER" id="PTHR39321:SF3">
    <property type="entry name" value="PHOSPHOPANTETHEINE ADENYLYLTRANSFERASE"/>
    <property type="match status" value="1"/>
</dbReference>
<evidence type="ECO:0000313" key="12">
    <source>
        <dbReference type="EMBL" id="MTD61942.1"/>
    </source>
</evidence>
<evidence type="ECO:0000256" key="9">
    <source>
        <dbReference type="ARBA" id="ARBA00048721"/>
    </source>
</evidence>
<dbReference type="NCBIfam" id="NF000840">
    <property type="entry name" value="PRK00071.1-3"/>
    <property type="match status" value="1"/>
</dbReference>